<dbReference type="STRING" id="554065.E1ZFC7"/>
<evidence type="ECO:0000313" key="9">
    <source>
        <dbReference type="EMBL" id="EFN55480.1"/>
    </source>
</evidence>
<gene>
    <name evidence="8" type="primary">NBP35</name>
    <name evidence="9" type="ORF">CHLNCDRAFT_23038</name>
</gene>
<dbReference type="AlphaFoldDB" id="E1ZFC7"/>
<evidence type="ECO:0000256" key="7">
    <source>
        <dbReference type="ARBA" id="ARBA00023014"/>
    </source>
</evidence>
<evidence type="ECO:0000256" key="2">
    <source>
        <dbReference type="ARBA" id="ARBA00022490"/>
    </source>
</evidence>
<dbReference type="InterPro" id="IPR033756">
    <property type="entry name" value="YlxH/NBP35"/>
</dbReference>
<evidence type="ECO:0000313" key="10">
    <source>
        <dbReference type="Proteomes" id="UP000008141"/>
    </source>
</evidence>
<dbReference type="Proteomes" id="UP000008141">
    <property type="component" value="Unassembled WGS sequence"/>
</dbReference>
<dbReference type="CDD" id="cd02037">
    <property type="entry name" value="Mrp_NBP35"/>
    <property type="match status" value="1"/>
</dbReference>
<dbReference type="PANTHER" id="PTHR23264">
    <property type="entry name" value="NUCLEOTIDE-BINDING PROTEIN NBP35 YEAST -RELATED"/>
    <property type="match status" value="1"/>
</dbReference>
<dbReference type="GO" id="GO:0016226">
    <property type="term" value="P:iron-sulfur cluster assembly"/>
    <property type="evidence" value="ECO:0007669"/>
    <property type="project" value="UniProtKB-UniRule"/>
</dbReference>
<dbReference type="Pfam" id="PF10609">
    <property type="entry name" value="ParA"/>
    <property type="match status" value="1"/>
</dbReference>
<feature type="binding site" evidence="8">
    <location>
        <position position="32"/>
    </location>
    <ligand>
        <name>[4Fe-4S] cluster</name>
        <dbReference type="ChEBI" id="CHEBI:49883"/>
        <label>1</label>
    </ligand>
</feature>
<feature type="binding site" evidence="8">
    <location>
        <position position="29"/>
    </location>
    <ligand>
        <name>[4Fe-4S] cluster</name>
        <dbReference type="ChEBI" id="CHEBI:49883"/>
        <label>1</label>
    </ligand>
</feature>
<dbReference type="SUPFAM" id="SSF52540">
    <property type="entry name" value="P-loop containing nucleoside triphosphate hydrolases"/>
    <property type="match status" value="1"/>
</dbReference>
<evidence type="ECO:0000256" key="5">
    <source>
        <dbReference type="ARBA" id="ARBA00022840"/>
    </source>
</evidence>
<name>E1ZFC7_CHLVA</name>
<dbReference type="OrthoDB" id="1741334at2759"/>
<accession>E1ZFC7</accession>
<keyword evidence="1 8" id="KW-0004">4Fe-4S</keyword>
<feature type="binding site" evidence="8">
    <location>
        <position position="15"/>
    </location>
    <ligand>
        <name>[4Fe-4S] cluster</name>
        <dbReference type="ChEBI" id="CHEBI:49883"/>
        <label>1</label>
    </ligand>
</feature>
<dbReference type="InterPro" id="IPR019591">
    <property type="entry name" value="Mrp/NBP35_ATP-bd"/>
</dbReference>
<proteinExistence type="inferred from homology"/>
<feature type="binding site" evidence="8">
    <location>
        <begin position="69"/>
        <end position="76"/>
    </location>
    <ligand>
        <name>ATP</name>
        <dbReference type="ChEBI" id="CHEBI:30616"/>
    </ligand>
</feature>
<dbReference type="InParanoid" id="E1ZFC7"/>
<reference evidence="9 10" key="1">
    <citation type="journal article" date="2010" name="Plant Cell">
        <title>The Chlorella variabilis NC64A genome reveals adaptation to photosymbiosis, coevolution with viruses, and cryptic sex.</title>
        <authorList>
            <person name="Blanc G."/>
            <person name="Duncan G."/>
            <person name="Agarkova I."/>
            <person name="Borodovsky M."/>
            <person name="Gurnon J."/>
            <person name="Kuo A."/>
            <person name="Lindquist E."/>
            <person name="Lucas S."/>
            <person name="Pangilinan J."/>
            <person name="Polle J."/>
            <person name="Salamov A."/>
            <person name="Terry A."/>
            <person name="Yamada T."/>
            <person name="Dunigan D.D."/>
            <person name="Grigoriev I.V."/>
            <person name="Claverie J.M."/>
            <person name="Van Etten J.L."/>
        </authorList>
    </citation>
    <scope>NUCLEOTIDE SEQUENCE [LARGE SCALE GENOMIC DNA]</scope>
    <source>
        <strain evidence="9 10">NC64A</strain>
    </source>
</reference>
<dbReference type="KEGG" id="cvr:CHLNCDRAFT_23038"/>
<sequence>MSAGGSVPEGANQHCPGTEDEQAGKAAACAGCPNQAACASAPKGAVDPDLAAIAARLAPIKHIVLVLSGKGGVGKSTFSAQLAFALAARGLEVGLLDIDICGPSVPKMLGLEGEEIHQSGAGWSPVYENLGVMSIGFMLPNPDDAVIWRGPRKNGLIKQFLKDVHWGPCDYLVIDSPPGTSDEHISIAQFLKEARVDGAVVVTTPQQVSIIDVRKEINFCKKTGIPVLGVVENMSGLRQPLSTFKFYGPDGQDVTAAVLQAAEAAAAAAGGGAAANGGGIGGGGAGREVMAETAVFHASGGGAAHMAADMQVPFLGSVPLDSALSKACEEGRSVFETAGADGSASGGGGGSSSAPALRAIIDKLLAATGEAGK</sequence>
<dbReference type="GO" id="GO:0005829">
    <property type="term" value="C:cytosol"/>
    <property type="evidence" value="ECO:0007669"/>
    <property type="project" value="TreeGrafter"/>
</dbReference>
<keyword evidence="10" id="KW-1185">Reference proteome</keyword>
<evidence type="ECO:0000256" key="4">
    <source>
        <dbReference type="ARBA" id="ARBA00022741"/>
    </source>
</evidence>
<dbReference type="InterPro" id="IPR027417">
    <property type="entry name" value="P-loop_NTPase"/>
</dbReference>
<dbReference type="GO" id="GO:0005524">
    <property type="term" value="F:ATP binding"/>
    <property type="evidence" value="ECO:0007669"/>
    <property type="project" value="UniProtKB-KW"/>
</dbReference>
<dbReference type="GO" id="GO:0051539">
    <property type="term" value="F:4 iron, 4 sulfur cluster binding"/>
    <property type="evidence" value="ECO:0007669"/>
    <property type="project" value="UniProtKB-UniRule"/>
</dbReference>
<keyword evidence="3 8" id="KW-0479">Metal-binding</keyword>
<dbReference type="OMA" id="EMDCQVG"/>
<dbReference type="eggNOG" id="KOG3022">
    <property type="taxonomic scope" value="Eukaryota"/>
</dbReference>
<comment type="cofactor">
    <cofactor evidence="8">
        <name>[4Fe-4S] cluster</name>
        <dbReference type="ChEBI" id="CHEBI:49883"/>
    </cofactor>
    <text evidence="8">Binds 3 [4Fe-4S] clusters per homodimer. Contains two stable clusters in the N-termini and one labile, bridging cluster between subunits of the homodimer.</text>
</comment>
<comment type="miscellaneous">
    <text evidence="8">Although plant and algal NBP35 proteins lack the characteristic CXXC motif in the C-terminus, thought to be required for Fe-S cluster binding, they can bind a [4Fe-4S] cluster in the C-terminus. Also, in this linage, no CFD1 partner protein homolog as found in other eukaryotes can be found.</text>
</comment>
<dbReference type="HAMAP" id="MF_03038">
    <property type="entry name" value="NUBP1"/>
    <property type="match status" value="1"/>
</dbReference>
<keyword evidence="5 8" id="KW-0067">ATP-binding</keyword>
<dbReference type="FunCoup" id="E1ZFC7">
    <property type="interactions" value="1803"/>
</dbReference>
<keyword evidence="4 8" id="KW-0547">Nucleotide-binding</keyword>
<evidence type="ECO:0000256" key="8">
    <source>
        <dbReference type="HAMAP-Rule" id="MF_03038"/>
    </source>
</evidence>
<dbReference type="GO" id="GO:0046872">
    <property type="term" value="F:metal ion binding"/>
    <property type="evidence" value="ECO:0007669"/>
    <property type="project" value="UniProtKB-KW"/>
</dbReference>
<dbReference type="GO" id="GO:0140663">
    <property type="term" value="F:ATP-dependent FeS chaperone activity"/>
    <property type="evidence" value="ECO:0007669"/>
    <property type="project" value="InterPro"/>
</dbReference>
<dbReference type="EMBL" id="GL433844">
    <property type="protein sequence ID" value="EFN55480.1"/>
    <property type="molecule type" value="Genomic_DNA"/>
</dbReference>
<organism evidence="10">
    <name type="scientific">Chlorella variabilis</name>
    <name type="common">Green alga</name>
    <dbReference type="NCBI Taxonomy" id="554065"/>
    <lineage>
        <taxon>Eukaryota</taxon>
        <taxon>Viridiplantae</taxon>
        <taxon>Chlorophyta</taxon>
        <taxon>core chlorophytes</taxon>
        <taxon>Trebouxiophyceae</taxon>
        <taxon>Chlorellales</taxon>
        <taxon>Chlorellaceae</taxon>
        <taxon>Chlorella clade</taxon>
        <taxon>Chlorella</taxon>
    </lineage>
</organism>
<comment type="subunit">
    <text evidence="8">Homodimer and homotetramer. Predominantly homodimeric.</text>
</comment>
<feature type="binding site" evidence="8">
    <location>
        <position position="38"/>
    </location>
    <ligand>
        <name>[4Fe-4S] cluster</name>
        <dbReference type="ChEBI" id="CHEBI:49883"/>
        <label>1</label>
    </ligand>
</feature>
<dbReference type="RefSeq" id="XP_005847582.1">
    <property type="nucleotide sequence ID" value="XM_005847520.1"/>
</dbReference>
<dbReference type="PANTHER" id="PTHR23264:SF19">
    <property type="entry name" value="CYTOSOLIC FE-S CLUSTER ASSEMBLY FACTOR NUBP2"/>
    <property type="match status" value="1"/>
</dbReference>
<evidence type="ECO:0000256" key="3">
    <source>
        <dbReference type="ARBA" id="ARBA00022723"/>
    </source>
</evidence>
<dbReference type="GeneID" id="17355049"/>
<keyword evidence="2 8" id="KW-0963">Cytoplasm</keyword>
<keyword evidence="6 8" id="KW-0408">Iron</keyword>
<comment type="subcellular location">
    <subcellularLocation>
        <location evidence="8">Cytoplasm</location>
    </subcellularLocation>
</comment>
<dbReference type="Gene3D" id="3.40.50.300">
    <property type="entry name" value="P-loop containing nucleotide triphosphate hydrolases"/>
    <property type="match status" value="1"/>
</dbReference>
<protein>
    <recommendedName>
        <fullName evidence="8">Cytosolic Fe-S cluster assembly factor NBP35</fullName>
    </recommendedName>
</protein>
<evidence type="ECO:0000256" key="6">
    <source>
        <dbReference type="ARBA" id="ARBA00023004"/>
    </source>
</evidence>
<dbReference type="HAMAP" id="MF_02040">
    <property type="entry name" value="Mrp_NBP35"/>
    <property type="match status" value="1"/>
</dbReference>
<dbReference type="InterPro" id="IPR028601">
    <property type="entry name" value="NUBP1/Nbp35"/>
</dbReference>
<keyword evidence="7 8" id="KW-0411">Iron-sulfur</keyword>
<comment type="function">
    <text evidence="8">Component of the cytosolic iron-sulfur (Fe-S) protein assembly (CIA) machinery. Required for maturation of extramitochondrial Fe-S proteins. Functions as Fe-S scaffold, mediating the de novo assembly of an Fe-S cluster and its transfer to target apoproteins. Essential for embryo development.</text>
</comment>
<comment type="similarity">
    <text evidence="8">Belongs to the Mrp/NBP35 ATP-binding proteins family. NUBP1/NBP35 subfamily.</text>
</comment>
<evidence type="ECO:0000256" key="1">
    <source>
        <dbReference type="ARBA" id="ARBA00022485"/>
    </source>
</evidence>